<dbReference type="AlphaFoldDB" id="R0JLI8"/>
<sequence length="49" mass="5506">MYAAFNVTEPLLKHLLRPLALRGRSPCLRPGSNTQPTSQDERLSEENTP</sequence>
<keyword evidence="3" id="KW-1185">Reference proteome</keyword>
<gene>
    <name evidence="2" type="ORF">Anapl_05283</name>
</gene>
<evidence type="ECO:0000256" key="1">
    <source>
        <dbReference type="SAM" id="MobiDB-lite"/>
    </source>
</evidence>
<proteinExistence type="predicted"/>
<name>R0JLI8_ANAPL</name>
<dbReference type="EMBL" id="KB743532">
    <property type="protein sequence ID" value="EOA98210.1"/>
    <property type="molecule type" value="Genomic_DNA"/>
</dbReference>
<evidence type="ECO:0000313" key="3">
    <source>
        <dbReference type="Proteomes" id="UP000296049"/>
    </source>
</evidence>
<dbReference type="Proteomes" id="UP000296049">
    <property type="component" value="Unassembled WGS sequence"/>
</dbReference>
<protein>
    <submittedName>
        <fullName evidence="2">Uncharacterized protein</fullName>
    </submittedName>
</protein>
<reference evidence="3" key="1">
    <citation type="journal article" date="2013" name="Nat. Genet.">
        <title>The duck genome and transcriptome provide insight into an avian influenza virus reservoir species.</title>
        <authorList>
            <person name="Huang Y."/>
            <person name="Li Y."/>
            <person name="Burt D.W."/>
            <person name="Chen H."/>
            <person name="Zhang Y."/>
            <person name="Qian W."/>
            <person name="Kim H."/>
            <person name="Gan S."/>
            <person name="Zhao Y."/>
            <person name="Li J."/>
            <person name="Yi K."/>
            <person name="Feng H."/>
            <person name="Zhu P."/>
            <person name="Li B."/>
            <person name="Liu Q."/>
            <person name="Fairley S."/>
            <person name="Magor K.E."/>
            <person name="Du Z."/>
            <person name="Hu X."/>
            <person name="Goodman L."/>
            <person name="Tafer H."/>
            <person name="Vignal A."/>
            <person name="Lee T."/>
            <person name="Kim K.W."/>
            <person name="Sheng Z."/>
            <person name="An Y."/>
            <person name="Searle S."/>
            <person name="Herrero J."/>
            <person name="Groenen M.A."/>
            <person name="Crooijmans R.P."/>
            <person name="Faraut T."/>
            <person name="Cai Q."/>
            <person name="Webster R.G."/>
            <person name="Aldridge J.R."/>
            <person name="Warren W.C."/>
            <person name="Bartschat S."/>
            <person name="Kehr S."/>
            <person name="Marz M."/>
            <person name="Stadler P.F."/>
            <person name="Smith J."/>
            <person name="Kraus R.H."/>
            <person name="Zhao Y."/>
            <person name="Ren L."/>
            <person name="Fei J."/>
            <person name="Morisson M."/>
            <person name="Kaiser P."/>
            <person name="Griffin D.K."/>
            <person name="Rao M."/>
            <person name="Pitel F."/>
            <person name="Wang J."/>
            <person name="Li N."/>
        </authorList>
    </citation>
    <scope>NUCLEOTIDE SEQUENCE [LARGE SCALE GENOMIC DNA]</scope>
</reference>
<evidence type="ECO:0000313" key="2">
    <source>
        <dbReference type="EMBL" id="EOA98210.1"/>
    </source>
</evidence>
<feature type="compositionally biased region" description="Basic and acidic residues" evidence="1">
    <location>
        <begin position="39"/>
        <end position="49"/>
    </location>
</feature>
<feature type="region of interest" description="Disordered" evidence="1">
    <location>
        <begin position="22"/>
        <end position="49"/>
    </location>
</feature>
<organism evidence="2 3">
    <name type="scientific">Anas platyrhynchos</name>
    <name type="common">Mallard</name>
    <name type="synonym">Anas boschas</name>
    <dbReference type="NCBI Taxonomy" id="8839"/>
    <lineage>
        <taxon>Eukaryota</taxon>
        <taxon>Metazoa</taxon>
        <taxon>Chordata</taxon>
        <taxon>Craniata</taxon>
        <taxon>Vertebrata</taxon>
        <taxon>Euteleostomi</taxon>
        <taxon>Archelosauria</taxon>
        <taxon>Archosauria</taxon>
        <taxon>Dinosauria</taxon>
        <taxon>Saurischia</taxon>
        <taxon>Theropoda</taxon>
        <taxon>Coelurosauria</taxon>
        <taxon>Aves</taxon>
        <taxon>Neognathae</taxon>
        <taxon>Galloanserae</taxon>
        <taxon>Anseriformes</taxon>
        <taxon>Anatidae</taxon>
        <taxon>Anatinae</taxon>
        <taxon>Anas</taxon>
    </lineage>
</organism>
<accession>R0JLI8</accession>